<evidence type="ECO:0000313" key="2">
    <source>
        <dbReference type="Proteomes" id="UP001333996"/>
    </source>
</evidence>
<dbReference type="EMBL" id="JAYWVC010000198">
    <property type="protein sequence ID" value="MED7827022.1"/>
    <property type="molecule type" value="Genomic_DNA"/>
</dbReference>
<gene>
    <name evidence="1" type="ORF">VXC91_35125</name>
</gene>
<dbReference type="RefSeq" id="WP_329511410.1">
    <property type="nucleotide sequence ID" value="NZ_BAAAYZ010000236.1"/>
</dbReference>
<comment type="caution">
    <text evidence="1">The sequence shown here is derived from an EMBL/GenBank/DDBJ whole genome shotgun (WGS) entry which is preliminary data.</text>
</comment>
<dbReference type="Proteomes" id="UP001333996">
    <property type="component" value="Unassembled WGS sequence"/>
</dbReference>
<protein>
    <submittedName>
        <fullName evidence="1">Uncharacterized protein</fullName>
    </submittedName>
</protein>
<organism evidence="1 2">
    <name type="scientific">Streptomyces chiangmaiensis</name>
    <dbReference type="NCBI Taxonomy" id="766497"/>
    <lineage>
        <taxon>Bacteria</taxon>
        <taxon>Bacillati</taxon>
        <taxon>Actinomycetota</taxon>
        <taxon>Actinomycetes</taxon>
        <taxon>Kitasatosporales</taxon>
        <taxon>Streptomycetaceae</taxon>
        <taxon>Streptomyces</taxon>
    </lineage>
</organism>
<evidence type="ECO:0000313" key="1">
    <source>
        <dbReference type="EMBL" id="MED7827022.1"/>
    </source>
</evidence>
<reference evidence="1" key="1">
    <citation type="submission" date="2024-01" db="EMBL/GenBank/DDBJ databases">
        <title>First draft genome sequence data of TA4-1, the type strain of Gram-positive actinobacterium Streptomyces chiangmaiensis.</title>
        <authorList>
            <person name="Yasawong M."/>
            <person name="Nantapong N."/>
        </authorList>
    </citation>
    <scope>NUCLEOTIDE SEQUENCE</scope>
    <source>
        <strain evidence="1">TA4-1</strain>
    </source>
</reference>
<proteinExistence type="predicted"/>
<sequence>MAPGGTVHPYARAGDCTLWMRSWTACGDWAGRSKDNDFVSGAFDGALGAVAGPDGGVPAAFRGVDGRVHRTEL</sequence>
<accession>A0ABU7FSE9</accession>
<name>A0ABU7FSE9_9ACTN</name>
<keyword evidence="2" id="KW-1185">Reference proteome</keyword>